<dbReference type="EMBL" id="CAJVPS010017551">
    <property type="protein sequence ID" value="CAG8694179.1"/>
    <property type="molecule type" value="Genomic_DNA"/>
</dbReference>
<protein>
    <submittedName>
        <fullName evidence="1">5529_t:CDS:1</fullName>
    </submittedName>
</protein>
<reference evidence="1" key="1">
    <citation type="submission" date="2021-06" db="EMBL/GenBank/DDBJ databases">
        <authorList>
            <person name="Kallberg Y."/>
            <person name="Tangrot J."/>
            <person name="Rosling A."/>
        </authorList>
    </citation>
    <scope>NUCLEOTIDE SEQUENCE</scope>
    <source>
        <strain evidence="1">FL130A</strain>
    </source>
</reference>
<evidence type="ECO:0000313" key="1">
    <source>
        <dbReference type="EMBL" id="CAG8694179.1"/>
    </source>
</evidence>
<name>A0A9N9ETJ2_9GLOM</name>
<dbReference type="Proteomes" id="UP000789508">
    <property type="component" value="Unassembled WGS sequence"/>
</dbReference>
<proteinExistence type="predicted"/>
<keyword evidence="2" id="KW-1185">Reference proteome</keyword>
<dbReference type="AlphaFoldDB" id="A0A9N9ETJ2"/>
<comment type="caution">
    <text evidence="1">The sequence shown here is derived from an EMBL/GenBank/DDBJ whole genome shotgun (WGS) entry which is preliminary data.</text>
</comment>
<evidence type="ECO:0000313" key="2">
    <source>
        <dbReference type="Proteomes" id="UP000789508"/>
    </source>
</evidence>
<accession>A0A9N9ETJ2</accession>
<dbReference type="OrthoDB" id="10646972at2759"/>
<gene>
    <name evidence="1" type="ORF">ALEPTO_LOCUS11319</name>
</gene>
<organism evidence="1 2">
    <name type="scientific">Ambispora leptoticha</name>
    <dbReference type="NCBI Taxonomy" id="144679"/>
    <lineage>
        <taxon>Eukaryota</taxon>
        <taxon>Fungi</taxon>
        <taxon>Fungi incertae sedis</taxon>
        <taxon>Mucoromycota</taxon>
        <taxon>Glomeromycotina</taxon>
        <taxon>Glomeromycetes</taxon>
        <taxon>Archaeosporales</taxon>
        <taxon>Ambisporaceae</taxon>
        <taxon>Ambispora</taxon>
    </lineage>
</organism>
<sequence>MGNLLPTWLAKTTTTANEGKQALKEVKEGIDFQKEIIEKFFSKNISDSLREKLNTAYQKAQAAEKIIPELEKLAQEY</sequence>